<dbReference type="PANTHER" id="PTHR36439:SF1">
    <property type="entry name" value="DUF1697 DOMAIN-CONTAINING PROTEIN"/>
    <property type="match status" value="1"/>
</dbReference>
<dbReference type="PANTHER" id="PTHR36439">
    <property type="entry name" value="BLL4334 PROTEIN"/>
    <property type="match status" value="1"/>
</dbReference>
<dbReference type="Pfam" id="PF08002">
    <property type="entry name" value="DUF1697"/>
    <property type="match status" value="1"/>
</dbReference>
<gene>
    <name evidence="1" type="ORF">SAMN05660477_01790</name>
</gene>
<accession>A0A1T5F470</accession>
<dbReference type="EMBL" id="FUYZ01000005">
    <property type="protein sequence ID" value="SKB91014.1"/>
    <property type="molecule type" value="Genomic_DNA"/>
</dbReference>
<name>A0A1T5F470_9FLAO</name>
<dbReference type="Proteomes" id="UP000191112">
    <property type="component" value="Unassembled WGS sequence"/>
</dbReference>
<keyword evidence="2" id="KW-1185">Reference proteome</keyword>
<dbReference type="RefSeq" id="WP_079667039.1">
    <property type="nucleotide sequence ID" value="NZ_FUYZ01000005.1"/>
</dbReference>
<dbReference type="STRING" id="619805.SAMN05660477_01790"/>
<sequence>MKFCAFLRGVNVNGTSMKMKDVCNVFSNSGMQNVQSLLASGNILFEPENDAETLKPILEKAMSEAFSYEAFLFVRSLEEIKSIAENIPFETKEDFHNYVFISDKNTTKDLLIFFENANNKDQESAKIVKDVFYWQTPKGNTLQSDFGKILGKKSLKDKLTSRNFNTIEKIITKLK</sequence>
<proteinExistence type="predicted"/>
<dbReference type="PIRSF" id="PIRSF008502">
    <property type="entry name" value="UCP008502"/>
    <property type="match status" value="1"/>
</dbReference>
<dbReference type="InterPro" id="IPR012545">
    <property type="entry name" value="DUF1697"/>
</dbReference>
<dbReference type="OrthoDB" id="9806494at2"/>
<organism evidence="1 2">
    <name type="scientific">Soonwooa buanensis</name>
    <dbReference type="NCBI Taxonomy" id="619805"/>
    <lineage>
        <taxon>Bacteria</taxon>
        <taxon>Pseudomonadati</taxon>
        <taxon>Bacteroidota</taxon>
        <taxon>Flavobacteriia</taxon>
        <taxon>Flavobacteriales</taxon>
        <taxon>Weeksellaceae</taxon>
        <taxon>Chryseobacterium group</taxon>
        <taxon>Soonwooa</taxon>
    </lineage>
</organism>
<dbReference type="Gene3D" id="3.30.70.1260">
    <property type="entry name" value="bacterial protein sp0830 like"/>
    <property type="match status" value="1"/>
</dbReference>
<evidence type="ECO:0000313" key="2">
    <source>
        <dbReference type="Proteomes" id="UP000191112"/>
    </source>
</evidence>
<evidence type="ECO:0000313" key="1">
    <source>
        <dbReference type="EMBL" id="SKB91014.1"/>
    </source>
</evidence>
<reference evidence="1 2" key="1">
    <citation type="submission" date="2017-02" db="EMBL/GenBank/DDBJ databases">
        <authorList>
            <person name="Peterson S.W."/>
        </authorList>
    </citation>
    <scope>NUCLEOTIDE SEQUENCE [LARGE SCALE GENOMIC DNA]</scope>
    <source>
        <strain evidence="1 2">DSM 22323</strain>
    </source>
</reference>
<dbReference type="AlphaFoldDB" id="A0A1T5F470"/>
<protein>
    <submittedName>
        <fullName evidence="1">Uncharacterized conserved protein, DUF1697 family</fullName>
    </submittedName>
</protein>
<dbReference type="Gene3D" id="3.30.70.1280">
    <property type="entry name" value="SP0830-like domains"/>
    <property type="match status" value="1"/>
</dbReference>
<dbReference type="SUPFAM" id="SSF160379">
    <property type="entry name" value="SP0830-like"/>
    <property type="match status" value="1"/>
</dbReference>